<accession>A0ABP8Y7H3</accession>
<comment type="similarity">
    <text evidence="1">Belongs to the metallo-dependent hydrolases superfamily.</text>
</comment>
<keyword evidence="3" id="KW-1185">Reference proteome</keyword>
<protein>
    <submittedName>
        <fullName evidence="2">TatD family hydrolase</fullName>
    </submittedName>
</protein>
<dbReference type="Gene3D" id="3.20.20.140">
    <property type="entry name" value="Metal-dependent hydrolases"/>
    <property type="match status" value="1"/>
</dbReference>
<comment type="caution">
    <text evidence="2">The sequence shown here is derived from an EMBL/GenBank/DDBJ whole genome shotgun (WGS) entry which is preliminary data.</text>
</comment>
<dbReference type="InterPro" id="IPR032466">
    <property type="entry name" value="Metal_Hydrolase"/>
</dbReference>
<name>A0ABP8Y7H3_9MICO</name>
<dbReference type="PANTHER" id="PTHR42658">
    <property type="entry name" value="HYDROLASE TATD"/>
    <property type="match status" value="1"/>
</dbReference>
<organism evidence="2 3">
    <name type="scientific">Isoptericola chiayiensis</name>
    <dbReference type="NCBI Taxonomy" id="579446"/>
    <lineage>
        <taxon>Bacteria</taxon>
        <taxon>Bacillati</taxon>
        <taxon>Actinomycetota</taxon>
        <taxon>Actinomycetes</taxon>
        <taxon>Micrococcales</taxon>
        <taxon>Promicromonosporaceae</taxon>
        <taxon>Isoptericola</taxon>
    </lineage>
</organism>
<keyword evidence="1 2" id="KW-0378">Hydrolase</keyword>
<proteinExistence type="inferred from homology"/>
<evidence type="ECO:0000313" key="2">
    <source>
        <dbReference type="EMBL" id="GAA4722821.1"/>
    </source>
</evidence>
<gene>
    <name evidence="2" type="ORF">GCM10023216_10190</name>
</gene>
<dbReference type="RefSeq" id="WP_172150818.1">
    <property type="nucleotide sequence ID" value="NZ_BAABID010000006.1"/>
</dbReference>
<dbReference type="GO" id="GO:0016787">
    <property type="term" value="F:hydrolase activity"/>
    <property type="evidence" value="ECO:0007669"/>
    <property type="project" value="UniProtKB-KW"/>
</dbReference>
<dbReference type="EMBL" id="BAABID010000006">
    <property type="protein sequence ID" value="GAA4722821.1"/>
    <property type="molecule type" value="Genomic_DNA"/>
</dbReference>
<dbReference type="InterPro" id="IPR012022">
    <property type="entry name" value="UCP005295"/>
</dbReference>
<dbReference type="Pfam" id="PF01026">
    <property type="entry name" value="TatD_DNase"/>
    <property type="match status" value="1"/>
</dbReference>
<dbReference type="PIRSF" id="PIRSF005295">
    <property type="entry name" value="UCP005295_TatD"/>
    <property type="match status" value="1"/>
</dbReference>
<reference evidence="3" key="1">
    <citation type="journal article" date="2019" name="Int. J. Syst. Evol. Microbiol.">
        <title>The Global Catalogue of Microorganisms (GCM) 10K type strain sequencing project: providing services to taxonomists for standard genome sequencing and annotation.</title>
        <authorList>
            <consortium name="The Broad Institute Genomics Platform"/>
            <consortium name="The Broad Institute Genome Sequencing Center for Infectious Disease"/>
            <person name="Wu L."/>
            <person name="Ma J."/>
        </authorList>
    </citation>
    <scope>NUCLEOTIDE SEQUENCE [LARGE SCALE GENOMIC DNA]</scope>
    <source>
        <strain evidence="3">JCM 18063</strain>
    </source>
</reference>
<dbReference type="InterPro" id="IPR001130">
    <property type="entry name" value="TatD-like"/>
</dbReference>
<sequence length="289" mass="32130">MRIFDPHIHMTSRTTDDYEAMHDAGVRAVVEPAFWLGQPRTSVGSFVDYFDGLLGWERFRAAQHGIAHHATIALNPKEANDPRCRGVLDLLPRYLEKDGVVAVGEVGFDSMTREEEDVFVRQLELAGEHDLPVLVHTPHRDKAAGTRRTLEIVAQVGIAPERVVVDHLNEVTVDVVDDAGCWAGFSVYPDTKMDEARMVRILQRRGLERVMINSAADWGRSDPLKTWRTGQAMLAAGFTEHDVDHVLWRNPVAFYGQSGRLLLDDVDAGADYAGNTLQRGEPLTPAAQG</sequence>
<dbReference type="PANTHER" id="PTHR42658:SF1">
    <property type="entry name" value="HYDROLASE TATD"/>
    <property type="match status" value="1"/>
</dbReference>
<dbReference type="SUPFAM" id="SSF51556">
    <property type="entry name" value="Metallo-dependent hydrolases"/>
    <property type="match status" value="1"/>
</dbReference>
<dbReference type="Proteomes" id="UP001500956">
    <property type="component" value="Unassembled WGS sequence"/>
</dbReference>
<keyword evidence="1" id="KW-0479">Metal-binding</keyword>
<evidence type="ECO:0000313" key="3">
    <source>
        <dbReference type="Proteomes" id="UP001500956"/>
    </source>
</evidence>
<evidence type="ECO:0000256" key="1">
    <source>
        <dbReference type="PIRNR" id="PIRNR005295"/>
    </source>
</evidence>